<name>A0A9D1KRM2_9FIRM</name>
<dbReference type="GO" id="GO:0005886">
    <property type="term" value="C:plasma membrane"/>
    <property type="evidence" value="ECO:0007669"/>
    <property type="project" value="UniProtKB-SubCell"/>
</dbReference>
<comment type="subcellular location">
    <subcellularLocation>
        <location evidence="7">Cell membrane</location>
        <topology evidence="7">Multi-pass membrane protein</topology>
    </subcellularLocation>
</comment>
<comment type="function">
    <text evidence="7">Catalyzes the transfer of the diacylglyceryl group from phosphatidylglycerol to the sulfhydryl group of the N-terminal cysteine of a prolipoprotein, the first step in the formation of mature lipoproteins.</text>
</comment>
<dbReference type="GO" id="GO:0008961">
    <property type="term" value="F:phosphatidylglycerol-prolipoprotein diacylglyceryl transferase activity"/>
    <property type="evidence" value="ECO:0007669"/>
    <property type="project" value="UniProtKB-UniRule"/>
</dbReference>
<organism evidence="9 10">
    <name type="scientific">Candidatus Faecivivens stercoripullorum</name>
    <dbReference type="NCBI Taxonomy" id="2840805"/>
    <lineage>
        <taxon>Bacteria</taxon>
        <taxon>Bacillati</taxon>
        <taxon>Bacillota</taxon>
        <taxon>Clostridia</taxon>
        <taxon>Eubacteriales</taxon>
        <taxon>Oscillospiraceae</taxon>
        <taxon>Oscillospiraceae incertae sedis</taxon>
        <taxon>Candidatus Faecivivens</taxon>
    </lineage>
</organism>
<feature type="compositionally biased region" description="Basic and acidic residues" evidence="8">
    <location>
        <begin position="329"/>
        <end position="347"/>
    </location>
</feature>
<accession>A0A9D1KRM2</accession>
<protein>
    <recommendedName>
        <fullName evidence="7">Phosphatidylglycerol--prolipoprotein diacylglyceryl transferase</fullName>
        <ecNumber evidence="7">2.5.1.145</ecNumber>
    </recommendedName>
</protein>
<dbReference type="InterPro" id="IPR001640">
    <property type="entry name" value="Lgt"/>
</dbReference>
<dbReference type="Pfam" id="PF01790">
    <property type="entry name" value="LGT"/>
    <property type="match status" value="1"/>
</dbReference>
<dbReference type="PANTHER" id="PTHR30589:SF0">
    <property type="entry name" value="PHOSPHATIDYLGLYCEROL--PROLIPOPROTEIN DIACYLGLYCERYL TRANSFERASE"/>
    <property type="match status" value="1"/>
</dbReference>
<dbReference type="PROSITE" id="PS01311">
    <property type="entry name" value="LGT"/>
    <property type="match status" value="1"/>
</dbReference>
<dbReference type="HAMAP" id="MF_01147">
    <property type="entry name" value="Lgt"/>
    <property type="match status" value="1"/>
</dbReference>
<dbReference type="AlphaFoldDB" id="A0A9D1KRM2"/>
<dbReference type="NCBIfam" id="TIGR00544">
    <property type="entry name" value="lgt"/>
    <property type="match status" value="1"/>
</dbReference>
<feature type="binding site" evidence="7">
    <location>
        <position position="144"/>
    </location>
    <ligand>
        <name>a 1,2-diacyl-sn-glycero-3-phospho-(1'-sn-glycerol)</name>
        <dbReference type="ChEBI" id="CHEBI:64716"/>
    </ligand>
</feature>
<comment type="catalytic activity">
    <reaction evidence="7">
        <text>L-cysteinyl-[prolipoprotein] + a 1,2-diacyl-sn-glycero-3-phospho-(1'-sn-glycerol) = an S-1,2-diacyl-sn-glyceryl-L-cysteinyl-[prolipoprotein] + sn-glycerol 1-phosphate + H(+)</text>
        <dbReference type="Rhea" id="RHEA:56712"/>
        <dbReference type="Rhea" id="RHEA-COMP:14679"/>
        <dbReference type="Rhea" id="RHEA-COMP:14680"/>
        <dbReference type="ChEBI" id="CHEBI:15378"/>
        <dbReference type="ChEBI" id="CHEBI:29950"/>
        <dbReference type="ChEBI" id="CHEBI:57685"/>
        <dbReference type="ChEBI" id="CHEBI:64716"/>
        <dbReference type="ChEBI" id="CHEBI:140658"/>
        <dbReference type="EC" id="2.5.1.145"/>
    </reaction>
</comment>
<dbReference type="PANTHER" id="PTHR30589">
    <property type="entry name" value="PROLIPOPROTEIN DIACYLGLYCERYL TRANSFERASE"/>
    <property type="match status" value="1"/>
</dbReference>
<dbReference type="GO" id="GO:0042158">
    <property type="term" value="P:lipoprotein biosynthetic process"/>
    <property type="evidence" value="ECO:0007669"/>
    <property type="project" value="UniProtKB-UniRule"/>
</dbReference>
<feature type="transmembrane region" description="Helical" evidence="7">
    <location>
        <begin position="199"/>
        <end position="216"/>
    </location>
</feature>
<evidence type="ECO:0000313" key="9">
    <source>
        <dbReference type="EMBL" id="HIT94255.1"/>
    </source>
</evidence>
<proteinExistence type="inferred from homology"/>
<feature type="region of interest" description="Disordered" evidence="8">
    <location>
        <begin position="329"/>
        <end position="383"/>
    </location>
</feature>
<feature type="transmembrane region" description="Helical" evidence="7">
    <location>
        <begin position="27"/>
        <end position="47"/>
    </location>
</feature>
<gene>
    <name evidence="7 9" type="primary">lgt</name>
    <name evidence="9" type="ORF">IAC43_03650</name>
</gene>
<reference evidence="9" key="2">
    <citation type="journal article" date="2021" name="PeerJ">
        <title>Extensive microbial diversity within the chicken gut microbiome revealed by metagenomics and culture.</title>
        <authorList>
            <person name="Gilroy R."/>
            <person name="Ravi A."/>
            <person name="Getino M."/>
            <person name="Pursley I."/>
            <person name="Horton D.L."/>
            <person name="Alikhan N.F."/>
            <person name="Baker D."/>
            <person name="Gharbi K."/>
            <person name="Hall N."/>
            <person name="Watson M."/>
            <person name="Adriaenssens E.M."/>
            <person name="Foster-Nyarko E."/>
            <person name="Jarju S."/>
            <person name="Secka A."/>
            <person name="Antonio M."/>
            <person name="Oren A."/>
            <person name="Chaudhuri R.R."/>
            <person name="La Ragione R."/>
            <person name="Hildebrand F."/>
            <person name="Pallen M.J."/>
        </authorList>
    </citation>
    <scope>NUCLEOTIDE SEQUENCE</scope>
    <source>
        <strain evidence="9">ChiBcec7-5410</strain>
    </source>
</reference>
<comment type="similarity">
    <text evidence="1 7">Belongs to the Lgt family.</text>
</comment>
<dbReference type="Proteomes" id="UP000824160">
    <property type="component" value="Unassembled WGS sequence"/>
</dbReference>
<keyword evidence="4 7" id="KW-0812">Transmembrane</keyword>
<comment type="pathway">
    <text evidence="7">Protein modification; lipoprotein biosynthesis (diacylglyceryl transfer).</text>
</comment>
<evidence type="ECO:0000313" key="10">
    <source>
        <dbReference type="Proteomes" id="UP000824160"/>
    </source>
</evidence>
<evidence type="ECO:0000256" key="4">
    <source>
        <dbReference type="ARBA" id="ARBA00022692"/>
    </source>
</evidence>
<comment type="caution">
    <text evidence="9">The sequence shown here is derived from an EMBL/GenBank/DDBJ whole genome shotgun (WGS) entry which is preliminary data.</text>
</comment>
<evidence type="ECO:0000256" key="2">
    <source>
        <dbReference type="ARBA" id="ARBA00022475"/>
    </source>
</evidence>
<keyword evidence="2 7" id="KW-1003">Cell membrane</keyword>
<feature type="transmembrane region" description="Helical" evidence="7">
    <location>
        <begin position="101"/>
        <end position="118"/>
    </location>
</feature>
<reference evidence="9" key="1">
    <citation type="submission" date="2020-10" db="EMBL/GenBank/DDBJ databases">
        <authorList>
            <person name="Gilroy R."/>
        </authorList>
    </citation>
    <scope>NUCLEOTIDE SEQUENCE</scope>
    <source>
        <strain evidence="9">ChiBcec7-5410</strain>
    </source>
</reference>
<evidence type="ECO:0000256" key="3">
    <source>
        <dbReference type="ARBA" id="ARBA00022679"/>
    </source>
</evidence>
<feature type="transmembrane region" description="Helical" evidence="7">
    <location>
        <begin position="257"/>
        <end position="276"/>
    </location>
</feature>
<evidence type="ECO:0000256" key="1">
    <source>
        <dbReference type="ARBA" id="ARBA00007150"/>
    </source>
</evidence>
<feature type="transmembrane region" description="Helical" evidence="7">
    <location>
        <begin position="59"/>
        <end position="81"/>
    </location>
</feature>
<feature type="transmembrane region" description="Helical" evidence="7">
    <location>
        <begin position="228"/>
        <end position="245"/>
    </location>
</feature>
<evidence type="ECO:0000256" key="8">
    <source>
        <dbReference type="SAM" id="MobiDB-lite"/>
    </source>
</evidence>
<evidence type="ECO:0000256" key="5">
    <source>
        <dbReference type="ARBA" id="ARBA00022989"/>
    </source>
</evidence>
<evidence type="ECO:0000256" key="6">
    <source>
        <dbReference type="ARBA" id="ARBA00023136"/>
    </source>
</evidence>
<dbReference type="EC" id="2.5.1.145" evidence="7"/>
<keyword evidence="5 7" id="KW-1133">Transmembrane helix</keyword>
<dbReference type="EMBL" id="DVLW01000098">
    <property type="protein sequence ID" value="HIT94255.1"/>
    <property type="molecule type" value="Genomic_DNA"/>
</dbReference>
<keyword evidence="6 7" id="KW-0472">Membrane</keyword>
<sequence>MHTVSFPKLGLEFNINPNALQIGSFRITWYGVIIAVGILLAMLMAFRNAKRFGVNADKLVDVVLGGLIGGVVGARLYYVIFSWDQYKDNLSAIWHTWEGGMAIYGGVIGAFLVGMIVARCHKMRVLPVLDLASLGFLIGQGIGRWGNFVNGEAFGCNTDLPWGMTGTRIVSYLSDTDNIATLTSLGVSVDPNAPVHPCFLYESIWCLLGFVLLYLYSKKHRRFDGEIFLMYLGWYGFERMIVEGLRTDSLLIGKIRVSQLLAGLLFVACLIAWLVIRGKIRAAHDDNYLRCYALTEQYQKDEEDYAAYQALRADKEKWKEEKARIRAEKQAKKEAKKEAAKAKKAEAQETQPEESTQPEKVDEPAKTSVSEESETEQQENTNQ</sequence>
<feature type="transmembrane region" description="Helical" evidence="7">
    <location>
        <begin position="125"/>
        <end position="143"/>
    </location>
</feature>
<evidence type="ECO:0000256" key="7">
    <source>
        <dbReference type="HAMAP-Rule" id="MF_01147"/>
    </source>
</evidence>
<keyword evidence="3 7" id="KW-0808">Transferase</keyword>